<dbReference type="VEuPathDB" id="VectorBase:BGLB033517"/>
<dbReference type="EnsemblMetazoa" id="BGLB033517-RA">
    <property type="protein sequence ID" value="BGLB033517-PA"/>
    <property type="gene ID" value="BGLB033517"/>
</dbReference>
<evidence type="ECO:0000313" key="2">
    <source>
        <dbReference type="EnsemblMetazoa" id="BGLB033517-PA"/>
    </source>
</evidence>
<keyword evidence="1" id="KW-1133">Transmembrane helix</keyword>
<gene>
    <name evidence="2" type="primary">106070571</name>
</gene>
<accession>A0A2C9LPE9</accession>
<proteinExistence type="predicted"/>
<name>A0A2C9LPE9_BIOGL</name>
<protein>
    <submittedName>
        <fullName evidence="2">Uncharacterized protein</fullName>
    </submittedName>
</protein>
<evidence type="ECO:0000313" key="3">
    <source>
        <dbReference type="Proteomes" id="UP000076420"/>
    </source>
</evidence>
<keyword evidence="1" id="KW-0812">Transmembrane</keyword>
<keyword evidence="1" id="KW-0472">Membrane</keyword>
<sequence>MRLVKLVEMAAHCLLMSLYCMWIFGNVIAIVQATTTPEYNISGAVEVPPGCWCVCESEESSTLSETELTVYREKVFIETQKNLLLDKTALSATKRMKYSATDNRIIASTFGYTGVVSLVLVFLIFIWMDSTYLHKFAASLGLTVDPKSK</sequence>
<reference evidence="2" key="1">
    <citation type="submission" date="2020-05" db="UniProtKB">
        <authorList>
            <consortium name="EnsemblMetazoa"/>
        </authorList>
    </citation>
    <scope>IDENTIFICATION</scope>
    <source>
        <strain evidence="2">BB02</strain>
    </source>
</reference>
<feature type="transmembrane region" description="Helical" evidence="1">
    <location>
        <begin position="105"/>
        <end position="127"/>
    </location>
</feature>
<organism evidence="2 3">
    <name type="scientific">Biomphalaria glabrata</name>
    <name type="common">Bloodfluke planorb</name>
    <name type="synonym">Freshwater snail</name>
    <dbReference type="NCBI Taxonomy" id="6526"/>
    <lineage>
        <taxon>Eukaryota</taxon>
        <taxon>Metazoa</taxon>
        <taxon>Spiralia</taxon>
        <taxon>Lophotrochozoa</taxon>
        <taxon>Mollusca</taxon>
        <taxon>Gastropoda</taxon>
        <taxon>Heterobranchia</taxon>
        <taxon>Euthyneura</taxon>
        <taxon>Panpulmonata</taxon>
        <taxon>Hygrophila</taxon>
        <taxon>Lymnaeoidea</taxon>
        <taxon>Planorbidae</taxon>
        <taxon>Biomphalaria</taxon>
    </lineage>
</organism>
<feature type="transmembrane region" description="Helical" evidence="1">
    <location>
        <begin position="12"/>
        <end position="33"/>
    </location>
</feature>
<dbReference type="VEuPathDB" id="VectorBase:BGLAX_034221"/>
<dbReference type="Proteomes" id="UP000076420">
    <property type="component" value="Unassembled WGS sequence"/>
</dbReference>
<dbReference type="KEGG" id="bgt:106070571"/>
<dbReference type="OrthoDB" id="6110234at2759"/>
<evidence type="ECO:0000256" key="1">
    <source>
        <dbReference type="SAM" id="Phobius"/>
    </source>
</evidence>
<dbReference type="AlphaFoldDB" id="A0A2C9LPE9"/>